<dbReference type="PANTHER" id="PTHR12771">
    <property type="entry name" value="ENGULFMENT AND CELL MOTILITY"/>
    <property type="match status" value="1"/>
</dbReference>
<dbReference type="InterPro" id="IPR006816">
    <property type="entry name" value="ELMO_dom"/>
</dbReference>
<accession>G0U1W6</accession>
<dbReference type="VEuPathDB" id="TriTrypDB:TvY486_0900880"/>
<organism evidence="3">
    <name type="scientific">Trypanosoma vivax (strain Y486)</name>
    <dbReference type="NCBI Taxonomy" id="1055687"/>
    <lineage>
        <taxon>Eukaryota</taxon>
        <taxon>Discoba</taxon>
        <taxon>Euglenozoa</taxon>
        <taxon>Kinetoplastea</taxon>
        <taxon>Metakinetoplastina</taxon>
        <taxon>Trypanosomatida</taxon>
        <taxon>Trypanosomatidae</taxon>
        <taxon>Trypanosoma</taxon>
        <taxon>Duttonella</taxon>
    </lineage>
</organism>
<sequence length="376" mass="41760">MASMLYQRFLSEGGIDASPLAVAVSTVILGAIAARLMFPKLGLCRTLKLRKGRVPKLPNGFATAPLVALQKASCHIESGEIATIGGLLVFFRGKEENAIRVCGPILSYMRECFDKKSISARQLGDLTGITSARSWVMFRQLCHCETQAALLEKERSTSFDESDPEHVRLLERLWVASGKSPSTFSRHSEQWSDLGFQGLDPTTDLRGGGVLSLRQFVHFAETHGKELCEIMEFNKQVLKAGQNHWYLLAVVSIQFTVQLLLEHKGKIFRPQLEVLYDTIPARSGAGPVVGALRSTARDPKDSSGKENATGGKAPASGEAVDARAWELEESDFEVGFFTLHHQLLLHFKKCWHRDCPHVMEYNNYIPTVFSTFFCEA</sequence>
<feature type="domain" description="ELMO" evidence="2">
    <location>
        <begin position="165"/>
        <end position="376"/>
    </location>
</feature>
<dbReference type="OMA" id="HWYLLAV"/>
<feature type="compositionally biased region" description="Basic and acidic residues" evidence="1">
    <location>
        <begin position="295"/>
        <end position="304"/>
    </location>
</feature>
<evidence type="ECO:0000256" key="1">
    <source>
        <dbReference type="SAM" id="MobiDB-lite"/>
    </source>
</evidence>
<dbReference type="EMBL" id="HE573025">
    <property type="protein sequence ID" value="CCC50265.1"/>
    <property type="molecule type" value="Genomic_DNA"/>
</dbReference>
<evidence type="ECO:0000313" key="3">
    <source>
        <dbReference type="EMBL" id="CCC50265.1"/>
    </source>
</evidence>
<protein>
    <recommendedName>
        <fullName evidence="2">ELMO domain-containing protein</fullName>
    </recommendedName>
</protein>
<gene>
    <name evidence="3" type="ORF">TVY486_0900880</name>
</gene>
<dbReference type="PROSITE" id="PS51335">
    <property type="entry name" value="ELMO"/>
    <property type="match status" value="1"/>
</dbReference>
<proteinExistence type="predicted"/>
<dbReference type="PANTHER" id="PTHR12771:SF51">
    <property type="entry name" value="LD01482P"/>
    <property type="match status" value="1"/>
</dbReference>
<dbReference type="AlphaFoldDB" id="G0U1W6"/>
<dbReference type="InterPro" id="IPR050868">
    <property type="entry name" value="ELMO_domain-containing"/>
</dbReference>
<name>G0U1W6_TRYVY</name>
<reference evidence="3" key="1">
    <citation type="journal article" date="2012" name="Proc. Natl. Acad. Sci. U.S.A.">
        <title>Antigenic diversity is generated by distinct evolutionary mechanisms in African trypanosome species.</title>
        <authorList>
            <person name="Jackson A.P."/>
            <person name="Berry A."/>
            <person name="Aslett M."/>
            <person name="Allison H.C."/>
            <person name="Burton P."/>
            <person name="Vavrova-Anderson J."/>
            <person name="Brown R."/>
            <person name="Browne H."/>
            <person name="Corton N."/>
            <person name="Hauser H."/>
            <person name="Gamble J."/>
            <person name="Gilderthorp R."/>
            <person name="Marcello L."/>
            <person name="McQuillan J."/>
            <person name="Otto T.D."/>
            <person name="Quail M.A."/>
            <person name="Sanders M.J."/>
            <person name="van Tonder A."/>
            <person name="Ginger M.L."/>
            <person name="Field M.C."/>
            <person name="Barry J.D."/>
            <person name="Hertz-Fowler C."/>
            <person name="Berriman M."/>
        </authorList>
    </citation>
    <scope>NUCLEOTIDE SEQUENCE</scope>
    <source>
        <strain evidence="3">Y486</strain>
    </source>
</reference>
<evidence type="ECO:0000259" key="2">
    <source>
        <dbReference type="PROSITE" id="PS51335"/>
    </source>
</evidence>
<dbReference type="Pfam" id="PF04727">
    <property type="entry name" value="ELMO_CED12"/>
    <property type="match status" value="1"/>
</dbReference>
<feature type="region of interest" description="Disordered" evidence="1">
    <location>
        <begin position="292"/>
        <end position="317"/>
    </location>
</feature>